<accession>A0AA39ZHN7</accession>
<feature type="compositionally biased region" description="Polar residues" evidence="1">
    <location>
        <begin position="362"/>
        <end position="373"/>
    </location>
</feature>
<feature type="compositionally biased region" description="Polar residues" evidence="1">
    <location>
        <begin position="381"/>
        <end position="403"/>
    </location>
</feature>
<gene>
    <name evidence="2" type="ORF">QBC41DRAFT_371996</name>
</gene>
<feature type="region of interest" description="Disordered" evidence="1">
    <location>
        <begin position="1"/>
        <end position="42"/>
    </location>
</feature>
<feature type="region of interest" description="Disordered" evidence="1">
    <location>
        <begin position="207"/>
        <end position="232"/>
    </location>
</feature>
<feature type="region of interest" description="Disordered" evidence="1">
    <location>
        <begin position="245"/>
        <end position="284"/>
    </location>
</feature>
<name>A0AA39ZHN7_9PEZI</name>
<keyword evidence="3" id="KW-1185">Reference proteome</keyword>
<feature type="compositionally biased region" description="Acidic residues" evidence="1">
    <location>
        <begin position="267"/>
        <end position="277"/>
    </location>
</feature>
<dbReference type="Proteomes" id="UP001174997">
    <property type="component" value="Unassembled WGS sequence"/>
</dbReference>
<feature type="compositionally biased region" description="Basic residues" evidence="1">
    <location>
        <begin position="20"/>
        <end position="29"/>
    </location>
</feature>
<evidence type="ECO:0000313" key="3">
    <source>
        <dbReference type="Proteomes" id="UP001174997"/>
    </source>
</evidence>
<feature type="region of interest" description="Disordered" evidence="1">
    <location>
        <begin position="320"/>
        <end position="421"/>
    </location>
</feature>
<protein>
    <submittedName>
        <fullName evidence="2">Uncharacterized protein</fullName>
    </submittedName>
</protein>
<dbReference type="AlphaFoldDB" id="A0AA39ZHN7"/>
<feature type="region of interest" description="Disordered" evidence="1">
    <location>
        <begin position="564"/>
        <end position="591"/>
    </location>
</feature>
<evidence type="ECO:0000256" key="1">
    <source>
        <dbReference type="SAM" id="MobiDB-lite"/>
    </source>
</evidence>
<evidence type="ECO:0000313" key="2">
    <source>
        <dbReference type="EMBL" id="KAK0671229.1"/>
    </source>
</evidence>
<organism evidence="2 3">
    <name type="scientific">Cercophora samala</name>
    <dbReference type="NCBI Taxonomy" id="330535"/>
    <lineage>
        <taxon>Eukaryota</taxon>
        <taxon>Fungi</taxon>
        <taxon>Dikarya</taxon>
        <taxon>Ascomycota</taxon>
        <taxon>Pezizomycotina</taxon>
        <taxon>Sordariomycetes</taxon>
        <taxon>Sordariomycetidae</taxon>
        <taxon>Sordariales</taxon>
        <taxon>Lasiosphaeriaceae</taxon>
        <taxon>Cercophora</taxon>
    </lineage>
</organism>
<feature type="compositionally biased region" description="Polar residues" evidence="1">
    <location>
        <begin position="444"/>
        <end position="508"/>
    </location>
</feature>
<comment type="caution">
    <text evidence="2">The sequence shown here is derived from an EMBL/GenBank/DDBJ whole genome shotgun (WGS) entry which is preliminary data.</text>
</comment>
<reference evidence="2" key="1">
    <citation type="submission" date="2023-06" db="EMBL/GenBank/DDBJ databases">
        <title>Genome-scale phylogeny and comparative genomics of the fungal order Sordariales.</title>
        <authorList>
            <consortium name="Lawrence Berkeley National Laboratory"/>
            <person name="Hensen N."/>
            <person name="Bonometti L."/>
            <person name="Westerberg I."/>
            <person name="Brannstrom I.O."/>
            <person name="Guillou S."/>
            <person name="Cros-Aarteil S."/>
            <person name="Calhoun S."/>
            <person name="Haridas S."/>
            <person name="Kuo A."/>
            <person name="Mondo S."/>
            <person name="Pangilinan J."/>
            <person name="Riley R."/>
            <person name="Labutti K."/>
            <person name="Andreopoulos B."/>
            <person name="Lipzen A."/>
            <person name="Chen C."/>
            <person name="Yanf M."/>
            <person name="Daum C."/>
            <person name="Ng V."/>
            <person name="Clum A."/>
            <person name="Steindorff A."/>
            <person name="Ohm R."/>
            <person name="Martin F."/>
            <person name="Silar P."/>
            <person name="Natvig D."/>
            <person name="Lalanne C."/>
            <person name="Gautier V."/>
            <person name="Ament-Velasquez S.L."/>
            <person name="Kruys A."/>
            <person name="Hutchinson M.I."/>
            <person name="Powell A.J."/>
            <person name="Barry K."/>
            <person name="Miller A.N."/>
            <person name="Grigoriev I.V."/>
            <person name="Debuchy R."/>
            <person name="Gladieux P."/>
            <person name="Thoren M.H."/>
            <person name="Johannesson H."/>
        </authorList>
    </citation>
    <scope>NUCLEOTIDE SEQUENCE</scope>
    <source>
        <strain evidence="2">CBS 307.81</strain>
    </source>
</reference>
<dbReference type="EMBL" id="JAULSY010000023">
    <property type="protein sequence ID" value="KAK0671229.1"/>
    <property type="molecule type" value="Genomic_DNA"/>
</dbReference>
<sequence>MNPQSPETPRKQITIDGRVTKTKGSRPKSSRPGASTGRKLKYGQCPTCKLGILERRRNNPDGGGPDAGLWRLSCTRSSALPPCRHYEAFNEDPAILWAQKQNELGRGPCPECRIGKLVEKVKNPFKFTERYTECSRRGEEDGCNYRQPITKGKAEATKGDINMAEARISKQDKAINMDQNAGNMDYEASNINGDASNNKSITIHKHGEAEQTESLESGKQMAGTPKPTALSNPAIEDLTVIETGNGLEDSTARGSPKGKGKTIVDLTLDDDDEDDQDETKYGSVSACYPAPAAVYPAQTRLFQSASPRNTEGAQPLKNAVSTFTKSGPNGPSGHHSTLVTPRKSPIAVGKPPFSGSGKLAPASSTAGFVNTPTKPLRMAGQQPSSLGVVTPNSNRPNKTSSVPTRVPQKRGREKDVEEDFDEFDELDSDLKDAMVELADKFDTPSGTNGSWINKTQPRGQINTTPSNQFTYQTGYQGNNPFTGHSTTPVRNQFSNPPKTQFTAPGSSRVNHQAANQSNNQASNPVSNPVNGPVNSPVNNPVNNNMNSTSKNPWDIWEANRQTTSQFLKDISQPPSAKRQKRDEFDDFDDSDDQELLALAEKTEEQFFGGKK</sequence>
<feature type="region of interest" description="Disordered" evidence="1">
    <location>
        <begin position="440"/>
        <end position="552"/>
    </location>
</feature>
<feature type="compositionally biased region" description="Low complexity" evidence="1">
    <location>
        <begin position="509"/>
        <end position="552"/>
    </location>
</feature>
<feature type="compositionally biased region" description="Polar residues" evidence="1">
    <location>
        <begin position="320"/>
        <end position="339"/>
    </location>
</feature>
<proteinExistence type="predicted"/>